<organism evidence="1 2">
    <name type="scientific">Thermosporothrix hazakensis</name>
    <dbReference type="NCBI Taxonomy" id="644383"/>
    <lineage>
        <taxon>Bacteria</taxon>
        <taxon>Bacillati</taxon>
        <taxon>Chloroflexota</taxon>
        <taxon>Ktedonobacteria</taxon>
        <taxon>Ktedonobacterales</taxon>
        <taxon>Thermosporotrichaceae</taxon>
        <taxon>Thermosporothrix</taxon>
    </lineage>
</organism>
<protein>
    <submittedName>
        <fullName evidence="1">Uncharacterized protein</fullName>
    </submittedName>
</protein>
<comment type="caution">
    <text evidence="1">The sequence shown here is derived from an EMBL/GenBank/DDBJ whole genome shotgun (WGS) entry which is preliminary data.</text>
</comment>
<reference evidence="1 2" key="1">
    <citation type="submission" date="2018-06" db="EMBL/GenBank/DDBJ databases">
        <title>Genomic Encyclopedia of Archaeal and Bacterial Type Strains, Phase II (KMG-II): from individual species to whole genera.</title>
        <authorList>
            <person name="Goeker M."/>
        </authorList>
    </citation>
    <scope>NUCLEOTIDE SEQUENCE [LARGE SCALE GENOMIC DNA]</scope>
    <source>
        <strain evidence="1 2">ATCC BAA-1881</strain>
    </source>
</reference>
<sequence length="74" mass="8455">MRLRDYLNARLDEGESRATVEGFQNSVRCSLSDALTALPAEELDQEIHEKRKESDGQTYLWLGARPDPSYVVQE</sequence>
<dbReference type="EMBL" id="QKUF01000005">
    <property type="protein sequence ID" value="PZW32040.1"/>
    <property type="molecule type" value="Genomic_DNA"/>
</dbReference>
<dbReference type="Proteomes" id="UP000248806">
    <property type="component" value="Unassembled WGS sequence"/>
</dbReference>
<proteinExistence type="predicted"/>
<evidence type="ECO:0000313" key="1">
    <source>
        <dbReference type="EMBL" id="PZW32040.1"/>
    </source>
</evidence>
<dbReference type="RefSeq" id="WP_111321503.1">
    <property type="nucleotide sequence ID" value="NZ_BIFX01000001.1"/>
</dbReference>
<dbReference type="OrthoDB" id="9934258at2"/>
<dbReference type="AlphaFoldDB" id="A0A326UAS6"/>
<accession>A0A326UAS6</accession>
<keyword evidence="2" id="KW-1185">Reference proteome</keyword>
<evidence type="ECO:0000313" key="2">
    <source>
        <dbReference type="Proteomes" id="UP000248806"/>
    </source>
</evidence>
<gene>
    <name evidence="1" type="ORF">EI42_02066</name>
</gene>
<name>A0A326UAS6_THEHA</name>